<evidence type="ECO:0000313" key="2">
    <source>
        <dbReference type="Proteomes" id="UP000276215"/>
    </source>
</evidence>
<gene>
    <name evidence="1" type="ORF">L873DRAFT_250068</name>
</gene>
<accession>A0A3N4J4G2</accession>
<protein>
    <submittedName>
        <fullName evidence="1">Uncharacterized protein</fullName>
    </submittedName>
</protein>
<dbReference type="Proteomes" id="UP000276215">
    <property type="component" value="Unassembled WGS sequence"/>
</dbReference>
<dbReference type="AlphaFoldDB" id="A0A3N4J4G2"/>
<proteinExistence type="predicted"/>
<keyword evidence="2" id="KW-1185">Reference proteome</keyword>
<reference evidence="1 2" key="1">
    <citation type="journal article" date="2018" name="Nat. Ecol. Evol.">
        <title>Pezizomycetes genomes reveal the molecular basis of ectomycorrhizal truffle lifestyle.</title>
        <authorList>
            <person name="Murat C."/>
            <person name="Payen T."/>
            <person name="Noel B."/>
            <person name="Kuo A."/>
            <person name="Morin E."/>
            <person name="Chen J."/>
            <person name="Kohler A."/>
            <person name="Krizsan K."/>
            <person name="Balestrini R."/>
            <person name="Da Silva C."/>
            <person name="Montanini B."/>
            <person name="Hainaut M."/>
            <person name="Levati E."/>
            <person name="Barry K.W."/>
            <person name="Belfiori B."/>
            <person name="Cichocki N."/>
            <person name="Clum A."/>
            <person name="Dockter R.B."/>
            <person name="Fauchery L."/>
            <person name="Guy J."/>
            <person name="Iotti M."/>
            <person name="Le Tacon F."/>
            <person name="Lindquist E.A."/>
            <person name="Lipzen A."/>
            <person name="Malagnac F."/>
            <person name="Mello A."/>
            <person name="Molinier V."/>
            <person name="Miyauchi S."/>
            <person name="Poulain J."/>
            <person name="Riccioni C."/>
            <person name="Rubini A."/>
            <person name="Sitrit Y."/>
            <person name="Splivallo R."/>
            <person name="Traeger S."/>
            <person name="Wang M."/>
            <person name="Zifcakova L."/>
            <person name="Wipf D."/>
            <person name="Zambonelli A."/>
            <person name="Paolocci F."/>
            <person name="Nowrousian M."/>
            <person name="Ottonello S."/>
            <person name="Baldrian P."/>
            <person name="Spatafora J.W."/>
            <person name="Henrissat B."/>
            <person name="Nagy L.G."/>
            <person name="Aury J.M."/>
            <person name="Wincker P."/>
            <person name="Grigoriev I.V."/>
            <person name="Bonfante P."/>
            <person name="Martin F.M."/>
        </authorList>
    </citation>
    <scope>NUCLEOTIDE SEQUENCE [LARGE SCALE GENOMIC DNA]</scope>
    <source>
        <strain evidence="1 2">120613-1</strain>
    </source>
</reference>
<organism evidence="1 2">
    <name type="scientific">Choiromyces venosus 120613-1</name>
    <dbReference type="NCBI Taxonomy" id="1336337"/>
    <lineage>
        <taxon>Eukaryota</taxon>
        <taxon>Fungi</taxon>
        <taxon>Dikarya</taxon>
        <taxon>Ascomycota</taxon>
        <taxon>Pezizomycotina</taxon>
        <taxon>Pezizomycetes</taxon>
        <taxon>Pezizales</taxon>
        <taxon>Tuberaceae</taxon>
        <taxon>Choiromyces</taxon>
    </lineage>
</organism>
<evidence type="ECO:0000313" key="1">
    <source>
        <dbReference type="EMBL" id="RPA91988.1"/>
    </source>
</evidence>
<sequence length="85" mass="9911">MHRFAYSCVSAILTPMANVLYTIRYILYRVAPPSLYSTVQCSLRLKKTFAHGISRISLPQPLLFHEPLVRQILMEYHKSLFFKPP</sequence>
<name>A0A3N4J4G2_9PEZI</name>
<dbReference type="EMBL" id="ML120483">
    <property type="protein sequence ID" value="RPA91988.1"/>
    <property type="molecule type" value="Genomic_DNA"/>
</dbReference>